<dbReference type="CDD" id="cd02440">
    <property type="entry name" value="AdoMet_MTases"/>
    <property type="match status" value="1"/>
</dbReference>
<evidence type="ECO:0000259" key="1">
    <source>
        <dbReference type="Pfam" id="PF13649"/>
    </source>
</evidence>
<organism evidence="2 3">
    <name type="scientific">Cryptosporangium aurantiacum</name>
    <dbReference type="NCBI Taxonomy" id="134849"/>
    <lineage>
        <taxon>Bacteria</taxon>
        <taxon>Bacillati</taxon>
        <taxon>Actinomycetota</taxon>
        <taxon>Actinomycetes</taxon>
        <taxon>Cryptosporangiales</taxon>
        <taxon>Cryptosporangiaceae</taxon>
        <taxon>Cryptosporangium</taxon>
    </lineage>
</organism>
<dbReference type="SUPFAM" id="SSF53335">
    <property type="entry name" value="S-adenosyl-L-methionine-dependent methyltransferases"/>
    <property type="match status" value="1"/>
</dbReference>
<dbReference type="OrthoDB" id="9805171at2"/>
<dbReference type="InterPro" id="IPR041698">
    <property type="entry name" value="Methyltransf_25"/>
</dbReference>
<proteinExistence type="predicted"/>
<dbReference type="Pfam" id="PF13649">
    <property type="entry name" value="Methyltransf_25"/>
    <property type="match status" value="1"/>
</dbReference>
<sequence>MSLLCRRAPPPEAGSVASPAVTEPHLVRAAYDAIAADYADHFADELAERPIDRAFLTAFAELVRRDAAPAAGPAAERGPLVADVGCGPGLRTAFLQDLGLTMIGIDLSPEMVAVARQRHPRPRFEVGSMLDLPLPTSSVHGLAAMYSLIHVADEFLPTAVAEFARVLAPGGHTLVVFQTDAETLHLAEAFGKPLGLDYLRHPVDRIAGLLKTNGITVHTRMLREPDETMTAPHAFLLARKQA</sequence>
<dbReference type="InterPro" id="IPR050508">
    <property type="entry name" value="Methyltransf_Superfamily"/>
</dbReference>
<feature type="domain" description="Methyltransferase" evidence="1">
    <location>
        <begin position="81"/>
        <end position="171"/>
    </location>
</feature>
<keyword evidence="2" id="KW-0808">Transferase</keyword>
<dbReference type="Gene3D" id="3.40.50.150">
    <property type="entry name" value="Vaccinia Virus protein VP39"/>
    <property type="match status" value="1"/>
</dbReference>
<evidence type="ECO:0000313" key="2">
    <source>
        <dbReference type="EMBL" id="SHN44040.1"/>
    </source>
</evidence>
<dbReference type="InterPro" id="IPR029063">
    <property type="entry name" value="SAM-dependent_MTases_sf"/>
</dbReference>
<dbReference type="Proteomes" id="UP000184440">
    <property type="component" value="Unassembled WGS sequence"/>
</dbReference>
<name>A0A1M7RCX0_9ACTN</name>
<protein>
    <submittedName>
        <fullName evidence="2">Methyltransferase domain-containing protein</fullName>
    </submittedName>
</protein>
<accession>A0A1M7RCX0</accession>
<dbReference type="EMBL" id="FRCS01000010">
    <property type="protein sequence ID" value="SHN44040.1"/>
    <property type="molecule type" value="Genomic_DNA"/>
</dbReference>
<gene>
    <name evidence="2" type="ORF">SAMN05443668_11030</name>
</gene>
<evidence type="ECO:0000313" key="3">
    <source>
        <dbReference type="Proteomes" id="UP000184440"/>
    </source>
</evidence>
<keyword evidence="3" id="KW-1185">Reference proteome</keyword>
<dbReference type="PANTHER" id="PTHR42912:SF45">
    <property type="entry name" value="23S RRNA (GUANINE(745)-N(1))-METHYLTRANSFERASE"/>
    <property type="match status" value="1"/>
</dbReference>
<dbReference type="PANTHER" id="PTHR42912">
    <property type="entry name" value="METHYLTRANSFERASE"/>
    <property type="match status" value="1"/>
</dbReference>
<dbReference type="AlphaFoldDB" id="A0A1M7RCX0"/>
<dbReference type="STRING" id="134849.SAMN05443668_11030"/>
<keyword evidence="2" id="KW-0489">Methyltransferase</keyword>
<dbReference type="GO" id="GO:0032259">
    <property type="term" value="P:methylation"/>
    <property type="evidence" value="ECO:0007669"/>
    <property type="project" value="UniProtKB-KW"/>
</dbReference>
<reference evidence="2 3" key="1">
    <citation type="submission" date="2016-11" db="EMBL/GenBank/DDBJ databases">
        <authorList>
            <person name="Jaros S."/>
            <person name="Januszkiewicz K."/>
            <person name="Wedrychowicz H."/>
        </authorList>
    </citation>
    <scope>NUCLEOTIDE SEQUENCE [LARGE SCALE GENOMIC DNA]</scope>
    <source>
        <strain evidence="2 3">DSM 46144</strain>
    </source>
</reference>
<dbReference type="GO" id="GO:0008168">
    <property type="term" value="F:methyltransferase activity"/>
    <property type="evidence" value="ECO:0007669"/>
    <property type="project" value="UniProtKB-KW"/>
</dbReference>